<evidence type="ECO:0000259" key="4">
    <source>
        <dbReference type="PROSITE" id="PS51770"/>
    </source>
</evidence>
<dbReference type="OrthoDB" id="9791628at2"/>
<dbReference type="AlphaFoldDB" id="A0A1N6QY33"/>
<dbReference type="PANTHER" id="PTHR11049:SF31">
    <property type="entry name" value="HOTDOG ACOT-TYPE DOMAIN-CONTAINING PROTEIN"/>
    <property type="match status" value="1"/>
</dbReference>
<dbReference type="EMBL" id="FTNC01000002">
    <property type="protein sequence ID" value="SIQ21495.1"/>
    <property type="molecule type" value="Genomic_DNA"/>
</dbReference>
<keyword evidence="2 3" id="KW-0378">Hydrolase</keyword>
<sequence length="137" mass="15681">MKKMNFSHLVKSDNLNHHGTLYAGRMAEWFVEACFINGAQTTQHPENIVCVKIHELSFYIPTDKGDILNIETQMIRSGRTSFVVYGKAHKNNNTEDIVADCFITFVFVDENGDPMEHGLNVDESEIDNEIIRRFDSL</sequence>
<keyword evidence="6" id="KW-1185">Reference proteome</keyword>
<dbReference type="PANTHER" id="PTHR11049">
    <property type="entry name" value="ACYL COENZYME A THIOESTER HYDROLASE"/>
    <property type="match status" value="1"/>
</dbReference>
<dbReference type="GO" id="GO:0009062">
    <property type="term" value="P:fatty acid catabolic process"/>
    <property type="evidence" value="ECO:0007669"/>
    <property type="project" value="TreeGrafter"/>
</dbReference>
<proteinExistence type="inferred from homology"/>
<dbReference type="InterPro" id="IPR033120">
    <property type="entry name" value="HOTDOG_ACOT"/>
</dbReference>
<dbReference type="RefSeq" id="WP_076543774.1">
    <property type="nucleotide sequence ID" value="NZ_FTNC01000002.1"/>
</dbReference>
<dbReference type="InterPro" id="IPR040170">
    <property type="entry name" value="Cytosol_ACT"/>
</dbReference>
<protein>
    <submittedName>
        <fullName evidence="5">Acyl-CoA hydrolase</fullName>
    </submittedName>
</protein>
<dbReference type="GO" id="GO:0005829">
    <property type="term" value="C:cytosol"/>
    <property type="evidence" value="ECO:0007669"/>
    <property type="project" value="TreeGrafter"/>
</dbReference>
<evidence type="ECO:0000313" key="5">
    <source>
        <dbReference type="EMBL" id="SIQ21495.1"/>
    </source>
</evidence>
<dbReference type="InterPro" id="IPR029069">
    <property type="entry name" value="HotDog_dom_sf"/>
</dbReference>
<gene>
    <name evidence="5" type="ORF">SAMN05421834_102100</name>
</gene>
<organism evidence="5 6">
    <name type="scientific">Halanaerobium kushneri</name>
    <dbReference type="NCBI Taxonomy" id="56779"/>
    <lineage>
        <taxon>Bacteria</taxon>
        <taxon>Bacillati</taxon>
        <taxon>Bacillota</taxon>
        <taxon>Clostridia</taxon>
        <taxon>Halanaerobiales</taxon>
        <taxon>Halanaerobiaceae</taxon>
        <taxon>Halanaerobium</taxon>
    </lineage>
</organism>
<accession>A0A1N6QY33</accession>
<dbReference type="SUPFAM" id="SSF54637">
    <property type="entry name" value="Thioesterase/thiol ester dehydrase-isomerase"/>
    <property type="match status" value="1"/>
</dbReference>
<evidence type="ECO:0000256" key="2">
    <source>
        <dbReference type="ARBA" id="ARBA00022801"/>
    </source>
</evidence>
<feature type="domain" description="HotDog ACOT-type" evidence="4">
    <location>
        <begin position="1"/>
        <end position="111"/>
    </location>
</feature>
<dbReference type="GO" id="GO:0006637">
    <property type="term" value="P:acyl-CoA metabolic process"/>
    <property type="evidence" value="ECO:0007669"/>
    <property type="project" value="TreeGrafter"/>
</dbReference>
<evidence type="ECO:0000256" key="3">
    <source>
        <dbReference type="PROSITE-ProRule" id="PRU01106"/>
    </source>
</evidence>
<dbReference type="Pfam" id="PF03061">
    <property type="entry name" value="4HBT"/>
    <property type="match status" value="1"/>
</dbReference>
<dbReference type="InterPro" id="IPR006683">
    <property type="entry name" value="Thioestr_dom"/>
</dbReference>
<dbReference type="PROSITE" id="PS51770">
    <property type="entry name" value="HOTDOG_ACOT"/>
    <property type="match status" value="1"/>
</dbReference>
<evidence type="ECO:0000256" key="1">
    <source>
        <dbReference type="ARBA" id="ARBA00010458"/>
    </source>
</evidence>
<reference evidence="6" key="1">
    <citation type="submission" date="2017-01" db="EMBL/GenBank/DDBJ databases">
        <authorList>
            <person name="Varghese N."/>
            <person name="Submissions S."/>
        </authorList>
    </citation>
    <scope>NUCLEOTIDE SEQUENCE [LARGE SCALE GENOMIC DNA]</scope>
    <source>
        <strain evidence="6">ATCC 700103</strain>
    </source>
</reference>
<dbReference type="Proteomes" id="UP000185669">
    <property type="component" value="Unassembled WGS sequence"/>
</dbReference>
<evidence type="ECO:0000313" key="6">
    <source>
        <dbReference type="Proteomes" id="UP000185669"/>
    </source>
</evidence>
<dbReference type="Gene3D" id="3.10.129.10">
    <property type="entry name" value="Hotdog Thioesterase"/>
    <property type="match status" value="1"/>
</dbReference>
<dbReference type="GO" id="GO:0052816">
    <property type="term" value="F:long-chain fatty acyl-CoA hydrolase activity"/>
    <property type="evidence" value="ECO:0007669"/>
    <property type="project" value="TreeGrafter"/>
</dbReference>
<name>A0A1N6QY33_9FIRM</name>
<comment type="similarity">
    <text evidence="1">Belongs to the acyl coenzyme A hydrolase family.</text>
</comment>
<dbReference type="STRING" id="56779.SAMN05421834_102100"/>